<dbReference type="KEGG" id="hch:HCH_00625"/>
<sequence>MLRTRNRQLPLYYFLFSSRKGVRLLLALLEKILFTLTTGALLSACSSQPSQQQTAVLTAEQPTKVIVAAQQGDQARLRSLLASGSPVNVVTPVGSALDVAAQNGDTEAVIALLRAGADPNVGRRAGAPSPLHYLAERGDATGVKVLAAAGAKLDYPMANGATALALAVQKGHLSTAKALIKAGADVNVVYADRSLLMYVVEQNSLLMAQLLVDAGVDVNYRNSSGESALSTAQQKGLQDLQMLLLQSGARS</sequence>
<dbReference type="PROSITE" id="PS50297">
    <property type="entry name" value="ANK_REP_REGION"/>
    <property type="match status" value="1"/>
</dbReference>
<dbReference type="Proteomes" id="UP000000238">
    <property type="component" value="Chromosome"/>
</dbReference>
<dbReference type="Gene3D" id="1.25.40.20">
    <property type="entry name" value="Ankyrin repeat-containing domain"/>
    <property type="match status" value="2"/>
</dbReference>
<dbReference type="PROSITE" id="PS50088">
    <property type="entry name" value="ANK_REPEAT"/>
    <property type="match status" value="2"/>
</dbReference>
<dbReference type="STRING" id="349521.HCH_00625"/>
<proteinExistence type="predicted"/>
<feature type="repeat" description="ANK" evidence="3">
    <location>
        <begin position="159"/>
        <end position="191"/>
    </location>
</feature>
<evidence type="ECO:0000256" key="1">
    <source>
        <dbReference type="ARBA" id="ARBA00022737"/>
    </source>
</evidence>
<dbReference type="OrthoDB" id="307920at2"/>
<dbReference type="PANTHER" id="PTHR24171">
    <property type="entry name" value="ANKYRIN REPEAT DOMAIN-CONTAINING PROTEIN 39-RELATED"/>
    <property type="match status" value="1"/>
</dbReference>
<keyword evidence="5" id="KW-1185">Reference proteome</keyword>
<dbReference type="RefSeq" id="WP_011394604.1">
    <property type="nucleotide sequence ID" value="NC_007645.1"/>
</dbReference>
<feature type="repeat" description="ANK" evidence="3">
    <location>
        <begin position="95"/>
        <end position="124"/>
    </location>
</feature>
<keyword evidence="2 3" id="KW-0040">ANK repeat</keyword>
<organism evidence="4 5">
    <name type="scientific">Hahella chejuensis (strain KCTC 2396)</name>
    <dbReference type="NCBI Taxonomy" id="349521"/>
    <lineage>
        <taxon>Bacteria</taxon>
        <taxon>Pseudomonadati</taxon>
        <taxon>Pseudomonadota</taxon>
        <taxon>Gammaproteobacteria</taxon>
        <taxon>Oceanospirillales</taxon>
        <taxon>Hahellaceae</taxon>
        <taxon>Hahella</taxon>
    </lineage>
</organism>
<dbReference type="Pfam" id="PF12796">
    <property type="entry name" value="Ank_2"/>
    <property type="match status" value="1"/>
</dbReference>
<dbReference type="SMART" id="SM00248">
    <property type="entry name" value="ANK"/>
    <property type="match status" value="4"/>
</dbReference>
<dbReference type="eggNOG" id="COG0666">
    <property type="taxonomic scope" value="Bacteria"/>
</dbReference>
<evidence type="ECO:0000256" key="2">
    <source>
        <dbReference type="ARBA" id="ARBA00023043"/>
    </source>
</evidence>
<keyword evidence="1" id="KW-0677">Repeat</keyword>
<name>Q2SP97_HAHCH</name>
<dbReference type="EMBL" id="CP000155">
    <property type="protein sequence ID" value="ABC27527.1"/>
    <property type="molecule type" value="Genomic_DNA"/>
</dbReference>
<evidence type="ECO:0000313" key="4">
    <source>
        <dbReference type="EMBL" id="ABC27527.1"/>
    </source>
</evidence>
<reference evidence="4 5" key="1">
    <citation type="journal article" date="2005" name="Nucleic Acids Res.">
        <title>Genomic blueprint of Hahella chejuensis, a marine microbe producing an algicidal agent.</title>
        <authorList>
            <person name="Jeong H."/>
            <person name="Yim J.H."/>
            <person name="Lee C."/>
            <person name="Choi S.-H."/>
            <person name="Park Y.K."/>
            <person name="Yoon S.H."/>
            <person name="Hur C.-G."/>
            <person name="Kang H.-Y."/>
            <person name="Kim D."/>
            <person name="Lee H.H."/>
            <person name="Park K.H."/>
            <person name="Park S.-H."/>
            <person name="Park H.-S."/>
            <person name="Lee H.K."/>
            <person name="Oh T.K."/>
            <person name="Kim J.F."/>
        </authorList>
    </citation>
    <scope>NUCLEOTIDE SEQUENCE [LARGE SCALE GENOMIC DNA]</scope>
    <source>
        <strain evidence="4 5">KCTC 2396</strain>
    </source>
</reference>
<dbReference type="AlphaFoldDB" id="Q2SP97"/>
<evidence type="ECO:0000313" key="5">
    <source>
        <dbReference type="Proteomes" id="UP000000238"/>
    </source>
</evidence>
<gene>
    <name evidence="4" type="ordered locus">HCH_00625</name>
</gene>
<accession>Q2SP97</accession>
<dbReference type="HOGENOM" id="CLU_1105924_0_0_6"/>
<protein>
    <submittedName>
        <fullName evidence="4">FOG: Ankyrin repeat</fullName>
    </submittedName>
</protein>
<dbReference type="InterPro" id="IPR036770">
    <property type="entry name" value="Ankyrin_rpt-contain_sf"/>
</dbReference>
<dbReference type="SUPFAM" id="SSF48403">
    <property type="entry name" value="Ankyrin repeat"/>
    <property type="match status" value="1"/>
</dbReference>
<evidence type="ECO:0000256" key="3">
    <source>
        <dbReference type="PROSITE-ProRule" id="PRU00023"/>
    </source>
</evidence>
<dbReference type="InterPro" id="IPR002110">
    <property type="entry name" value="Ankyrin_rpt"/>
</dbReference>